<dbReference type="GeneID" id="6077245"/>
<accession>B0DC23</accession>
<name>B0DC23_LACBS</name>
<dbReference type="HOGENOM" id="CLU_1256211_0_0_1"/>
<protein>
    <submittedName>
        <fullName evidence="1">Predicted protein</fullName>
    </submittedName>
</protein>
<dbReference type="KEGG" id="lbc:LACBIDRAFT_327539"/>
<gene>
    <name evidence="1" type="ORF">LACBIDRAFT_327539</name>
</gene>
<keyword evidence="2" id="KW-1185">Reference proteome</keyword>
<dbReference type="Proteomes" id="UP000001194">
    <property type="component" value="Unassembled WGS sequence"/>
</dbReference>
<dbReference type="OrthoDB" id="10442450at2759"/>
<dbReference type="RefSeq" id="XP_001881607.1">
    <property type="nucleotide sequence ID" value="XM_001881572.1"/>
</dbReference>
<sequence>MTTPAGLLTAQPFFQLFLAFFRLWPMDVFNPDQFPHFLDDRVRKYITPNPFIFLPFNASSRTLGATDLLVDYPATTYTQPNAEIGGLQIPWFGYFFNTSWIRPFLWVPAELTSLMGGFFLLKRHAASSPIFDALFKGLVFLGAGSKSEEKMALTFIKFFDIYGRKFGGHFMNLARRVLGLEHILLDCAGSLCHVLCLGIEPEDDIDLESQAHADSVPSYD</sequence>
<evidence type="ECO:0000313" key="1">
    <source>
        <dbReference type="EMBL" id="EDR07818.1"/>
    </source>
</evidence>
<reference evidence="1 2" key="1">
    <citation type="journal article" date="2008" name="Nature">
        <title>The genome of Laccaria bicolor provides insights into mycorrhizal symbiosis.</title>
        <authorList>
            <person name="Martin F."/>
            <person name="Aerts A."/>
            <person name="Ahren D."/>
            <person name="Brun A."/>
            <person name="Danchin E.G.J."/>
            <person name="Duchaussoy F."/>
            <person name="Gibon J."/>
            <person name="Kohler A."/>
            <person name="Lindquist E."/>
            <person name="Pereda V."/>
            <person name="Salamov A."/>
            <person name="Shapiro H.J."/>
            <person name="Wuyts J."/>
            <person name="Blaudez D."/>
            <person name="Buee M."/>
            <person name="Brokstein P."/>
            <person name="Canbaeck B."/>
            <person name="Cohen D."/>
            <person name="Courty P.E."/>
            <person name="Coutinho P.M."/>
            <person name="Delaruelle C."/>
            <person name="Detter J.C."/>
            <person name="Deveau A."/>
            <person name="DiFazio S."/>
            <person name="Duplessis S."/>
            <person name="Fraissinet-Tachet L."/>
            <person name="Lucic E."/>
            <person name="Frey-Klett P."/>
            <person name="Fourrey C."/>
            <person name="Feussner I."/>
            <person name="Gay G."/>
            <person name="Grimwood J."/>
            <person name="Hoegger P.J."/>
            <person name="Jain P."/>
            <person name="Kilaru S."/>
            <person name="Labbe J."/>
            <person name="Lin Y.C."/>
            <person name="Legue V."/>
            <person name="Le Tacon F."/>
            <person name="Marmeisse R."/>
            <person name="Melayah D."/>
            <person name="Montanini B."/>
            <person name="Muratet M."/>
            <person name="Nehls U."/>
            <person name="Niculita-Hirzel H."/>
            <person name="Oudot-Le Secq M.P."/>
            <person name="Peter M."/>
            <person name="Quesneville H."/>
            <person name="Rajashekar B."/>
            <person name="Reich M."/>
            <person name="Rouhier N."/>
            <person name="Schmutz J."/>
            <person name="Yin T."/>
            <person name="Chalot M."/>
            <person name="Henrissat B."/>
            <person name="Kuees U."/>
            <person name="Lucas S."/>
            <person name="Van de Peer Y."/>
            <person name="Podila G.K."/>
            <person name="Polle A."/>
            <person name="Pukkila P.J."/>
            <person name="Richardson P.M."/>
            <person name="Rouze P."/>
            <person name="Sanders I.R."/>
            <person name="Stajich J.E."/>
            <person name="Tunlid A."/>
            <person name="Tuskan G."/>
            <person name="Grigoriev I.V."/>
        </authorList>
    </citation>
    <scope>NUCLEOTIDE SEQUENCE [LARGE SCALE GENOMIC DNA]</scope>
    <source>
        <strain evidence="2">S238N-H82 / ATCC MYA-4686</strain>
    </source>
</reference>
<evidence type="ECO:0000313" key="2">
    <source>
        <dbReference type="Proteomes" id="UP000001194"/>
    </source>
</evidence>
<organism evidence="2">
    <name type="scientific">Laccaria bicolor (strain S238N-H82 / ATCC MYA-4686)</name>
    <name type="common">Bicoloured deceiver</name>
    <name type="synonym">Laccaria laccata var. bicolor</name>
    <dbReference type="NCBI Taxonomy" id="486041"/>
    <lineage>
        <taxon>Eukaryota</taxon>
        <taxon>Fungi</taxon>
        <taxon>Dikarya</taxon>
        <taxon>Basidiomycota</taxon>
        <taxon>Agaricomycotina</taxon>
        <taxon>Agaricomycetes</taxon>
        <taxon>Agaricomycetidae</taxon>
        <taxon>Agaricales</taxon>
        <taxon>Agaricineae</taxon>
        <taxon>Hydnangiaceae</taxon>
        <taxon>Laccaria</taxon>
    </lineage>
</organism>
<dbReference type="InParanoid" id="B0DC23"/>
<dbReference type="EMBL" id="DS547103">
    <property type="protein sequence ID" value="EDR07818.1"/>
    <property type="molecule type" value="Genomic_DNA"/>
</dbReference>
<proteinExistence type="predicted"/>
<dbReference type="AlphaFoldDB" id="B0DC23"/>